<dbReference type="RefSeq" id="WP_252665017.1">
    <property type="nucleotide sequence ID" value="NZ_CP098611.1"/>
</dbReference>
<name>A0ABY5AVR0_9CYAN</name>
<protein>
    <submittedName>
        <fullName evidence="2">Peptidoglycan-binding protein</fullName>
    </submittedName>
</protein>
<dbReference type="Gene3D" id="1.10.101.10">
    <property type="entry name" value="PGBD-like superfamily/PGBD"/>
    <property type="match status" value="2"/>
</dbReference>
<evidence type="ECO:0000259" key="1">
    <source>
        <dbReference type="Pfam" id="PF01471"/>
    </source>
</evidence>
<evidence type="ECO:0000313" key="2">
    <source>
        <dbReference type="EMBL" id="USR92841.1"/>
    </source>
</evidence>
<dbReference type="Pfam" id="PF01471">
    <property type="entry name" value="PG_binding_1"/>
    <property type="match status" value="2"/>
</dbReference>
<reference evidence="2" key="1">
    <citation type="submission" date="2022-06" db="EMBL/GenBank/DDBJ databases">
        <title>Genome sequence of Phormidium yuhuli AB48 isolated from an industrial photobioreactor environment.</title>
        <authorList>
            <person name="Qiu Y."/>
            <person name="Noonan A.J.C."/>
            <person name="Dofher K."/>
            <person name="Koch M."/>
            <person name="Kieft B."/>
            <person name="Lin X."/>
            <person name="Ziels R.M."/>
            <person name="Hallam S.J."/>
        </authorList>
    </citation>
    <scope>NUCLEOTIDE SEQUENCE</scope>
    <source>
        <strain evidence="2">AB48</strain>
    </source>
</reference>
<dbReference type="InterPro" id="IPR036365">
    <property type="entry name" value="PGBD-like_sf"/>
</dbReference>
<proteinExistence type="predicted"/>
<accession>A0ABY5AVR0</accession>
<sequence>MKLLLNAPVISRRLSTIVMMAAVWGLAEPSWGRPQPQGDRYWVQQFPDLNLSRPLLRVGSRGSEVRELQAILQLMGFYRGPVNGEYGEQTARAVSAFQEAAGIDVDGVVGAQTWNRLFPPLPVGGVATPVYEPANRTPDWGVVSSNQQLPNPETGEGMVSASSLATPESRNLPLLSRGAEGSAVVELQLLLQDLGFYNGEIDGLYQGATITAVERFQSRSGLVVDGVVGPMTWNALLGY</sequence>
<dbReference type="EMBL" id="CP098611">
    <property type="protein sequence ID" value="USR92841.1"/>
    <property type="molecule type" value="Genomic_DNA"/>
</dbReference>
<dbReference type="SUPFAM" id="SSF47090">
    <property type="entry name" value="PGBD-like"/>
    <property type="match status" value="2"/>
</dbReference>
<dbReference type="Proteomes" id="UP001056708">
    <property type="component" value="Chromosome"/>
</dbReference>
<feature type="domain" description="Peptidoglycan binding-like" evidence="1">
    <location>
        <begin position="181"/>
        <end position="236"/>
    </location>
</feature>
<dbReference type="InterPro" id="IPR036366">
    <property type="entry name" value="PGBDSf"/>
</dbReference>
<evidence type="ECO:0000313" key="3">
    <source>
        <dbReference type="Proteomes" id="UP001056708"/>
    </source>
</evidence>
<gene>
    <name evidence="2" type="ORF">NEA10_09045</name>
</gene>
<feature type="domain" description="Peptidoglycan binding-like" evidence="1">
    <location>
        <begin position="61"/>
        <end position="117"/>
    </location>
</feature>
<organism evidence="2 3">
    <name type="scientific">Phormidium yuhuli AB48</name>
    <dbReference type="NCBI Taxonomy" id="2940671"/>
    <lineage>
        <taxon>Bacteria</taxon>
        <taxon>Bacillati</taxon>
        <taxon>Cyanobacteriota</taxon>
        <taxon>Cyanophyceae</taxon>
        <taxon>Oscillatoriophycideae</taxon>
        <taxon>Oscillatoriales</taxon>
        <taxon>Oscillatoriaceae</taxon>
        <taxon>Phormidium</taxon>
        <taxon>Phormidium yuhuli</taxon>
    </lineage>
</organism>
<dbReference type="InterPro" id="IPR002477">
    <property type="entry name" value="Peptidoglycan-bd-like"/>
</dbReference>
<keyword evidence="3" id="KW-1185">Reference proteome</keyword>